<sequence>MRTFMPSTMATEISTQLCHEHHLDPHCCSSITAPGQRSFASAMPIVVHHRAHAQRSLANHRKLHSTTPSLPSSQPSCNSDFNHPQSHATVLSLYHHAKFTVFNLAPIWLPHCTAWM</sequence>
<dbReference type="AlphaFoldDB" id="A0AAW1X4K6"/>
<feature type="compositionally biased region" description="Low complexity" evidence="1">
    <location>
        <begin position="65"/>
        <end position="76"/>
    </location>
</feature>
<evidence type="ECO:0000313" key="2">
    <source>
        <dbReference type="EMBL" id="KAK9931891.1"/>
    </source>
</evidence>
<feature type="region of interest" description="Disordered" evidence="1">
    <location>
        <begin position="60"/>
        <end position="81"/>
    </location>
</feature>
<dbReference type="Proteomes" id="UP001457282">
    <property type="component" value="Unassembled WGS sequence"/>
</dbReference>
<reference evidence="2 3" key="1">
    <citation type="journal article" date="2023" name="G3 (Bethesda)">
        <title>A chromosome-length genome assembly and annotation of blackberry (Rubus argutus, cv. 'Hillquist').</title>
        <authorList>
            <person name="Bruna T."/>
            <person name="Aryal R."/>
            <person name="Dudchenko O."/>
            <person name="Sargent D.J."/>
            <person name="Mead D."/>
            <person name="Buti M."/>
            <person name="Cavallini A."/>
            <person name="Hytonen T."/>
            <person name="Andres J."/>
            <person name="Pham M."/>
            <person name="Weisz D."/>
            <person name="Mascagni F."/>
            <person name="Usai G."/>
            <person name="Natali L."/>
            <person name="Bassil N."/>
            <person name="Fernandez G.E."/>
            <person name="Lomsadze A."/>
            <person name="Armour M."/>
            <person name="Olukolu B."/>
            <person name="Poorten T."/>
            <person name="Britton C."/>
            <person name="Davik J."/>
            <person name="Ashrafi H."/>
            <person name="Aiden E.L."/>
            <person name="Borodovsky M."/>
            <person name="Worthington M."/>
        </authorList>
    </citation>
    <scope>NUCLEOTIDE SEQUENCE [LARGE SCALE GENOMIC DNA]</scope>
    <source>
        <strain evidence="2">PI 553951</strain>
    </source>
</reference>
<comment type="caution">
    <text evidence="2">The sequence shown here is derived from an EMBL/GenBank/DDBJ whole genome shotgun (WGS) entry which is preliminary data.</text>
</comment>
<dbReference type="EMBL" id="JBEDUW010000004">
    <property type="protein sequence ID" value="KAK9931891.1"/>
    <property type="molecule type" value="Genomic_DNA"/>
</dbReference>
<name>A0AAW1X4K6_RUBAR</name>
<evidence type="ECO:0000256" key="1">
    <source>
        <dbReference type="SAM" id="MobiDB-lite"/>
    </source>
</evidence>
<accession>A0AAW1X4K6</accession>
<organism evidence="2 3">
    <name type="scientific">Rubus argutus</name>
    <name type="common">Southern blackberry</name>
    <dbReference type="NCBI Taxonomy" id="59490"/>
    <lineage>
        <taxon>Eukaryota</taxon>
        <taxon>Viridiplantae</taxon>
        <taxon>Streptophyta</taxon>
        <taxon>Embryophyta</taxon>
        <taxon>Tracheophyta</taxon>
        <taxon>Spermatophyta</taxon>
        <taxon>Magnoliopsida</taxon>
        <taxon>eudicotyledons</taxon>
        <taxon>Gunneridae</taxon>
        <taxon>Pentapetalae</taxon>
        <taxon>rosids</taxon>
        <taxon>fabids</taxon>
        <taxon>Rosales</taxon>
        <taxon>Rosaceae</taxon>
        <taxon>Rosoideae</taxon>
        <taxon>Rosoideae incertae sedis</taxon>
        <taxon>Rubus</taxon>
    </lineage>
</organism>
<gene>
    <name evidence="2" type="ORF">M0R45_019147</name>
</gene>
<proteinExistence type="predicted"/>
<evidence type="ECO:0000313" key="3">
    <source>
        <dbReference type="Proteomes" id="UP001457282"/>
    </source>
</evidence>
<keyword evidence="3" id="KW-1185">Reference proteome</keyword>
<protein>
    <submittedName>
        <fullName evidence="2">Uncharacterized protein</fullName>
    </submittedName>
</protein>